<name>A0A414P7E7_9FIRM</name>
<reference evidence="1 2" key="1">
    <citation type="submission" date="2018-08" db="EMBL/GenBank/DDBJ databases">
        <title>A genome reference for cultivated species of the human gut microbiota.</title>
        <authorList>
            <person name="Zou Y."/>
            <person name="Xue W."/>
            <person name="Luo G."/>
        </authorList>
    </citation>
    <scope>NUCLEOTIDE SEQUENCE [LARGE SCALE GENOMIC DNA]</scope>
    <source>
        <strain evidence="1 2">AM25-1LB</strain>
    </source>
</reference>
<dbReference type="EMBL" id="QRHG01000007">
    <property type="protein sequence ID" value="RHF62104.1"/>
    <property type="molecule type" value="Genomic_DNA"/>
</dbReference>
<proteinExistence type="predicted"/>
<accession>A0A414P7E7</accession>
<protein>
    <submittedName>
        <fullName evidence="1">Uncharacterized protein</fullName>
    </submittedName>
</protein>
<evidence type="ECO:0000313" key="2">
    <source>
        <dbReference type="Proteomes" id="UP000284902"/>
    </source>
</evidence>
<comment type="caution">
    <text evidence="1">The sequence shown here is derived from an EMBL/GenBank/DDBJ whole genome shotgun (WGS) entry which is preliminary data.</text>
</comment>
<evidence type="ECO:0000313" key="1">
    <source>
        <dbReference type="EMBL" id="RHF62104.1"/>
    </source>
</evidence>
<dbReference type="Proteomes" id="UP000284902">
    <property type="component" value="Unassembled WGS sequence"/>
</dbReference>
<organism evidence="1 2">
    <name type="scientific">[Ruminococcus] lactaris</name>
    <dbReference type="NCBI Taxonomy" id="46228"/>
    <lineage>
        <taxon>Bacteria</taxon>
        <taxon>Bacillati</taxon>
        <taxon>Bacillota</taxon>
        <taxon>Clostridia</taxon>
        <taxon>Lachnospirales</taxon>
        <taxon>Lachnospiraceae</taxon>
        <taxon>Mediterraneibacter</taxon>
    </lineage>
</organism>
<dbReference type="AlphaFoldDB" id="A0A414P7E7"/>
<gene>
    <name evidence="1" type="ORF">DW672_03900</name>
</gene>
<sequence length="110" mass="12733">MFLSRCISVERSEDTLQRLLEKVNRVPLHEDFHFRVTNGQRAEVKRACTAKEYPAFRVRFVTKKSFSLQAYHPNKYKFYIISPKLIVPFNSSSSSSNTKSASFPVLIAPF</sequence>